<sequence length="198" mass="22563">MSDAKPMSLREKRRAETREALIAAMATLLGRGDFQSTSIDQIAEEAGISRATFYAYFDSKEAILGAVVELMWREAEEIYARFGELADWSASSIGQWLNEFIDAWKLTAGRNRAASDAVRLELLGDVPDRYQGIVKIVRARTELWSRFTPREADARALMMVHMVQQMLTFHFMEDGERETDLLVEHLTSALRDLLRAEN</sequence>
<dbReference type="Proteomes" id="UP001501581">
    <property type="component" value="Unassembled WGS sequence"/>
</dbReference>
<keyword evidence="3" id="KW-0804">Transcription</keyword>
<reference evidence="7" key="1">
    <citation type="journal article" date="2019" name="Int. J. Syst. Evol. Microbiol.">
        <title>The Global Catalogue of Microorganisms (GCM) 10K type strain sequencing project: providing services to taxonomists for standard genome sequencing and annotation.</title>
        <authorList>
            <consortium name="The Broad Institute Genomics Platform"/>
            <consortium name="The Broad Institute Genome Sequencing Center for Infectious Disease"/>
            <person name="Wu L."/>
            <person name="Ma J."/>
        </authorList>
    </citation>
    <scope>NUCLEOTIDE SEQUENCE [LARGE SCALE GENOMIC DNA]</scope>
    <source>
        <strain evidence="7">JCM 13008</strain>
    </source>
</reference>
<dbReference type="PROSITE" id="PS50977">
    <property type="entry name" value="HTH_TETR_2"/>
    <property type="match status" value="1"/>
</dbReference>
<keyword evidence="7" id="KW-1185">Reference proteome</keyword>
<keyword evidence="1" id="KW-0805">Transcription regulation</keyword>
<dbReference type="Gene3D" id="1.10.357.10">
    <property type="entry name" value="Tetracycline Repressor, domain 2"/>
    <property type="match status" value="1"/>
</dbReference>
<keyword evidence="2 4" id="KW-0238">DNA-binding</keyword>
<dbReference type="RefSeq" id="WP_343995126.1">
    <property type="nucleotide sequence ID" value="NZ_BAAALG010000011.1"/>
</dbReference>
<gene>
    <name evidence="6" type="ORF">GCM10009668_26190</name>
</gene>
<evidence type="ECO:0000259" key="5">
    <source>
        <dbReference type="PROSITE" id="PS50977"/>
    </source>
</evidence>
<evidence type="ECO:0000256" key="2">
    <source>
        <dbReference type="ARBA" id="ARBA00023125"/>
    </source>
</evidence>
<name>A0ABP4EHW9_9ACTN</name>
<dbReference type="PRINTS" id="PR00455">
    <property type="entry name" value="HTHTETR"/>
</dbReference>
<organism evidence="6 7">
    <name type="scientific">Nocardioides dubius</name>
    <dbReference type="NCBI Taxonomy" id="317019"/>
    <lineage>
        <taxon>Bacteria</taxon>
        <taxon>Bacillati</taxon>
        <taxon>Actinomycetota</taxon>
        <taxon>Actinomycetes</taxon>
        <taxon>Propionibacteriales</taxon>
        <taxon>Nocardioidaceae</taxon>
        <taxon>Nocardioides</taxon>
    </lineage>
</organism>
<evidence type="ECO:0000256" key="1">
    <source>
        <dbReference type="ARBA" id="ARBA00023015"/>
    </source>
</evidence>
<evidence type="ECO:0000256" key="3">
    <source>
        <dbReference type="ARBA" id="ARBA00023163"/>
    </source>
</evidence>
<feature type="domain" description="HTH tetR-type" evidence="5">
    <location>
        <begin position="15"/>
        <end position="75"/>
    </location>
</feature>
<evidence type="ECO:0000256" key="4">
    <source>
        <dbReference type="PROSITE-ProRule" id="PRU00335"/>
    </source>
</evidence>
<dbReference type="Pfam" id="PF00440">
    <property type="entry name" value="TetR_N"/>
    <property type="match status" value="1"/>
</dbReference>
<dbReference type="InterPro" id="IPR009057">
    <property type="entry name" value="Homeodomain-like_sf"/>
</dbReference>
<dbReference type="PANTHER" id="PTHR30055">
    <property type="entry name" value="HTH-TYPE TRANSCRIPTIONAL REGULATOR RUTR"/>
    <property type="match status" value="1"/>
</dbReference>
<accession>A0ABP4EHW9</accession>
<evidence type="ECO:0000313" key="7">
    <source>
        <dbReference type="Proteomes" id="UP001501581"/>
    </source>
</evidence>
<dbReference type="PANTHER" id="PTHR30055:SF234">
    <property type="entry name" value="HTH-TYPE TRANSCRIPTIONAL REGULATOR BETI"/>
    <property type="match status" value="1"/>
</dbReference>
<dbReference type="InterPro" id="IPR050109">
    <property type="entry name" value="HTH-type_TetR-like_transc_reg"/>
</dbReference>
<evidence type="ECO:0000313" key="6">
    <source>
        <dbReference type="EMBL" id="GAA1105522.1"/>
    </source>
</evidence>
<dbReference type="InterPro" id="IPR001647">
    <property type="entry name" value="HTH_TetR"/>
</dbReference>
<feature type="DNA-binding region" description="H-T-H motif" evidence="4">
    <location>
        <begin position="38"/>
        <end position="57"/>
    </location>
</feature>
<dbReference type="SUPFAM" id="SSF46689">
    <property type="entry name" value="Homeodomain-like"/>
    <property type="match status" value="1"/>
</dbReference>
<proteinExistence type="predicted"/>
<comment type="caution">
    <text evidence="6">The sequence shown here is derived from an EMBL/GenBank/DDBJ whole genome shotgun (WGS) entry which is preliminary data.</text>
</comment>
<protein>
    <recommendedName>
        <fullName evidence="5">HTH tetR-type domain-containing protein</fullName>
    </recommendedName>
</protein>
<dbReference type="EMBL" id="BAAALG010000011">
    <property type="protein sequence ID" value="GAA1105522.1"/>
    <property type="molecule type" value="Genomic_DNA"/>
</dbReference>